<organism evidence="2">
    <name type="scientific">Culex pipiens</name>
    <name type="common">House mosquito</name>
    <dbReference type="NCBI Taxonomy" id="7175"/>
    <lineage>
        <taxon>Eukaryota</taxon>
        <taxon>Metazoa</taxon>
        <taxon>Ecdysozoa</taxon>
        <taxon>Arthropoda</taxon>
        <taxon>Hexapoda</taxon>
        <taxon>Insecta</taxon>
        <taxon>Pterygota</taxon>
        <taxon>Neoptera</taxon>
        <taxon>Endopterygota</taxon>
        <taxon>Diptera</taxon>
        <taxon>Nematocera</taxon>
        <taxon>Culicoidea</taxon>
        <taxon>Culicidae</taxon>
        <taxon>Culicinae</taxon>
        <taxon>Culicini</taxon>
        <taxon>Culex</taxon>
        <taxon>Culex</taxon>
    </lineage>
</organism>
<sequence length="174" mass="19566">MNLRWLVLVACFSCILHASHGSIINRAIEAQKALIEREEAFVEETRNAIRDRTDRAMESARQLLLSTAERMIQIATYPIRYGGQLAGQSRQLLSSARERLLSFNPVAFFTDPGTSTEAVIIHQEEDDVPYLEKMEMRMATMPKGKPEDVVFDAPALEMLSNDVHGDEKVAVSDD</sequence>
<proteinExistence type="predicted"/>
<dbReference type="AlphaFoldDB" id="A0A8D8IWP9"/>
<dbReference type="EMBL" id="HBUE01264901">
    <property type="protein sequence ID" value="CAG6560938.1"/>
    <property type="molecule type" value="Transcribed_RNA"/>
</dbReference>
<evidence type="ECO:0000256" key="1">
    <source>
        <dbReference type="SAM" id="SignalP"/>
    </source>
</evidence>
<keyword evidence="1" id="KW-0732">Signal</keyword>
<accession>A0A8D8IWP9</accession>
<feature type="chain" id="PRO_5036261094" evidence="1">
    <location>
        <begin position="22"/>
        <end position="174"/>
    </location>
</feature>
<evidence type="ECO:0000313" key="2">
    <source>
        <dbReference type="EMBL" id="CAG6560938.1"/>
    </source>
</evidence>
<protein>
    <submittedName>
        <fullName evidence="2">(northern house mosquito) hypothetical protein</fullName>
    </submittedName>
</protein>
<dbReference type="EMBL" id="HBUE01159757">
    <property type="protein sequence ID" value="CAG6509552.1"/>
    <property type="molecule type" value="Transcribed_RNA"/>
</dbReference>
<name>A0A8D8IWP9_CULPI</name>
<feature type="signal peptide" evidence="1">
    <location>
        <begin position="1"/>
        <end position="21"/>
    </location>
</feature>
<dbReference type="EMBL" id="HBUE01062267">
    <property type="protein sequence ID" value="CAG6469157.1"/>
    <property type="molecule type" value="Transcribed_RNA"/>
</dbReference>
<reference evidence="2" key="1">
    <citation type="submission" date="2021-05" db="EMBL/GenBank/DDBJ databases">
        <authorList>
            <person name="Alioto T."/>
            <person name="Alioto T."/>
            <person name="Gomez Garrido J."/>
        </authorList>
    </citation>
    <scope>NUCLEOTIDE SEQUENCE</scope>
</reference>